<name>A0ABQ3XL12_9ACTN</name>
<sequence>MVRRPGDDPAAALFAVLCGHYGTGIRGYVECRPAPGTITDRIIFVIRSVNVSHRQSVVVHKCRSKLVGVTGITPASSKCP</sequence>
<keyword evidence="2" id="KW-1185">Reference proteome</keyword>
<proteinExistence type="predicted"/>
<protein>
    <recommendedName>
        <fullName evidence="3">Secreted protein</fullName>
    </recommendedName>
</protein>
<comment type="caution">
    <text evidence="1">The sequence shown here is derived from an EMBL/GenBank/DDBJ whole genome shotgun (WGS) entry which is preliminary data.</text>
</comment>
<reference evidence="1 2" key="1">
    <citation type="submission" date="2021-01" db="EMBL/GenBank/DDBJ databases">
        <title>Whole genome shotgun sequence of Actinoplanes couchii NBRC 106145.</title>
        <authorList>
            <person name="Komaki H."/>
            <person name="Tamura T."/>
        </authorList>
    </citation>
    <scope>NUCLEOTIDE SEQUENCE [LARGE SCALE GENOMIC DNA]</scope>
    <source>
        <strain evidence="1 2">NBRC 106145</strain>
    </source>
</reference>
<gene>
    <name evidence="1" type="ORF">Aco03nite_075960</name>
</gene>
<accession>A0ABQ3XL12</accession>
<evidence type="ECO:0000313" key="1">
    <source>
        <dbReference type="EMBL" id="GID59192.1"/>
    </source>
</evidence>
<dbReference type="EMBL" id="BOMG01000094">
    <property type="protein sequence ID" value="GID59192.1"/>
    <property type="molecule type" value="Genomic_DNA"/>
</dbReference>
<evidence type="ECO:0008006" key="3">
    <source>
        <dbReference type="Google" id="ProtNLM"/>
    </source>
</evidence>
<organism evidence="1 2">
    <name type="scientific">Actinoplanes couchii</name>
    <dbReference type="NCBI Taxonomy" id="403638"/>
    <lineage>
        <taxon>Bacteria</taxon>
        <taxon>Bacillati</taxon>
        <taxon>Actinomycetota</taxon>
        <taxon>Actinomycetes</taxon>
        <taxon>Micromonosporales</taxon>
        <taxon>Micromonosporaceae</taxon>
        <taxon>Actinoplanes</taxon>
    </lineage>
</organism>
<evidence type="ECO:0000313" key="2">
    <source>
        <dbReference type="Proteomes" id="UP000612282"/>
    </source>
</evidence>
<dbReference type="Proteomes" id="UP000612282">
    <property type="component" value="Unassembled WGS sequence"/>
</dbReference>